<sequence length="367" mass="40764">MNTLKNFFYKIIICEAPTEVSEDVNLHERDLCFICKDDIDPTLKESITILNYKHFFHKSCIECCTNNQCPLCQEECIESTKLGNYYSQESTQGISTQLDKDLIIDSECDDNSEVQISRQARSIESLLNSEFDTSPIFITFIPTSTTTDITTSAPTPTSIITNITTSTSKPQSTTTDITTSAAIPTSITTNITTSTSEPQSITTDITTFAASITTTDITLLSISTITTSTPAPISTNAAPTTITATISSVPAPATTPTTTTVTMNTQIKCLIQELKDSNNESKAKKAVISSWYDFLQELENQINEKLKDRRLTQKTATSKVYNELLKRIPITQETLRKRVEKTNKVYKLFRAIGVDKIEKIKTTSYQL</sequence>
<keyword evidence="1" id="KW-0479">Metal-binding</keyword>
<dbReference type="Proteomes" id="UP000789396">
    <property type="component" value="Unassembled WGS sequence"/>
</dbReference>
<organism evidence="3 4">
    <name type="scientific">Racocetra fulgida</name>
    <dbReference type="NCBI Taxonomy" id="60492"/>
    <lineage>
        <taxon>Eukaryota</taxon>
        <taxon>Fungi</taxon>
        <taxon>Fungi incertae sedis</taxon>
        <taxon>Mucoromycota</taxon>
        <taxon>Glomeromycotina</taxon>
        <taxon>Glomeromycetes</taxon>
        <taxon>Diversisporales</taxon>
        <taxon>Gigasporaceae</taxon>
        <taxon>Racocetra</taxon>
    </lineage>
</organism>
<dbReference type="InterPro" id="IPR001841">
    <property type="entry name" value="Znf_RING"/>
</dbReference>
<accession>A0A9N8W946</accession>
<protein>
    <submittedName>
        <fullName evidence="3">17916_t:CDS:1</fullName>
    </submittedName>
</protein>
<dbReference type="InterPro" id="IPR013083">
    <property type="entry name" value="Znf_RING/FYVE/PHD"/>
</dbReference>
<proteinExistence type="predicted"/>
<dbReference type="OrthoDB" id="2443183at2759"/>
<gene>
    <name evidence="3" type="ORF">RFULGI_LOCUS1435</name>
</gene>
<dbReference type="EMBL" id="CAJVPZ010000878">
    <property type="protein sequence ID" value="CAG8478525.1"/>
    <property type="molecule type" value="Genomic_DNA"/>
</dbReference>
<comment type="caution">
    <text evidence="3">The sequence shown here is derived from an EMBL/GenBank/DDBJ whole genome shotgun (WGS) entry which is preliminary data.</text>
</comment>
<dbReference type="Gene3D" id="3.30.40.10">
    <property type="entry name" value="Zinc/RING finger domain, C3HC4 (zinc finger)"/>
    <property type="match status" value="1"/>
</dbReference>
<keyword evidence="1" id="KW-0862">Zinc</keyword>
<evidence type="ECO:0000256" key="1">
    <source>
        <dbReference type="PROSITE-ProRule" id="PRU00175"/>
    </source>
</evidence>
<dbReference type="AlphaFoldDB" id="A0A9N8W946"/>
<reference evidence="3" key="1">
    <citation type="submission" date="2021-06" db="EMBL/GenBank/DDBJ databases">
        <authorList>
            <person name="Kallberg Y."/>
            <person name="Tangrot J."/>
            <person name="Rosling A."/>
        </authorList>
    </citation>
    <scope>NUCLEOTIDE SEQUENCE</scope>
    <source>
        <strain evidence="3">IN212</strain>
    </source>
</reference>
<name>A0A9N8W946_9GLOM</name>
<evidence type="ECO:0000259" key="2">
    <source>
        <dbReference type="PROSITE" id="PS50089"/>
    </source>
</evidence>
<dbReference type="SUPFAM" id="SSF57850">
    <property type="entry name" value="RING/U-box"/>
    <property type="match status" value="1"/>
</dbReference>
<dbReference type="GO" id="GO:0008270">
    <property type="term" value="F:zinc ion binding"/>
    <property type="evidence" value="ECO:0007669"/>
    <property type="project" value="UniProtKB-KW"/>
</dbReference>
<keyword evidence="1" id="KW-0863">Zinc-finger</keyword>
<dbReference type="PROSITE" id="PS50089">
    <property type="entry name" value="ZF_RING_2"/>
    <property type="match status" value="1"/>
</dbReference>
<evidence type="ECO:0000313" key="3">
    <source>
        <dbReference type="EMBL" id="CAG8478525.1"/>
    </source>
</evidence>
<evidence type="ECO:0000313" key="4">
    <source>
        <dbReference type="Proteomes" id="UP000789396"/>
    </source>
</evidence>
<feature type="domain" description="RING-type" evidence="2">
    <location>
        <begin position="32"/>
        <end position="73"/>
    </location>
</feature>
<keyword evidence="4" id="KW-1185">Reference proteome</keyword>